<organism evidence="1 2">
    <name type="scientific">Diphasiastrum complanatum</name>
    <name type="common">Issler's clubmoss</name>
    <name type="synonym">Lycopodium complanatum</name>
    <dbReference type="NCBI Taxonomy" id="34168"/>
    <lineage>
        <taxon>Eukaryota</taxon>
        <taxon>Viridiplantae</taxon>
        <taxon>Streptophyta</taxon>
        <taxon>Embryophyta</taxon>
        <taxon>Tracheophyta</taxon>
        <taxon>Lycopodiopsida</taxon>
        <taxon>Lycopodiales</taxon>
        <taxon>Lycopodiaceae</taxon>
        <taxon>Lycopodioideae</taxon>
        <taxon>Diphasiastrum</taxon>
    </lineage>
</organism>
<proteinExistence type="predicted"/>
<protein>
    <submittedName>
        <fullName evidence="1">Uncharacterized protein</fullName>
    </submittedName>
</protein>
<keyword evidence="2" id="KW-1185">Reference proteome</keyword>
<dbReference type="EMBL" id="CM055101">
    <property type="protein sequence ID" value="KAJ7542042.1"/>
    <property type="molecule type" value="Genomic_DNA"/>
</dbReference>
<sequence length="136" mass="15744">MRSSSSCICQHCLSMPPMSFLPFGGKKTRSPRSAEASNARSKWNMGRYERLNEGIPGKRTDLRKMLRRKRTKTLKLGSSSKRSHRVFRIFRLRLKWVPPILLLKRLRDAYVDMMIKIASSGYVASLSRAYPLMHTL</sequence>
<comment type="caution">
    <text evidence="1">The sequence shown here is derived from an EMBL/GenBank/DDBJ whole genome shotgun (WGS) entry which is preliminary data.</text>
</comment>
<dbReference type="Proteomes" id="UP001162992">
    <property type="component" value="Chromosome 10"/>
</dbReference>
<name>A0ACC2CK05_DIPCM</name>
<accession>A0ACC2CK05</accession>
<reference evidence="2" key="1">
    <citation type="journal article" date="2024" name="Proc. Natl. Acad. Sci. U.S.A.">
        <title>Extraordinary preservation of gene collinearity over three hundred million years revealed in homosporous lycophytes.</title>
        <authorList>
            <person name="Li C."/>
            <person name="Wickell D."/>
            <person name="Kuo L.Y."/>
            <person name="Chen X."/>
            <person name="Nie B."/>
            <person name="Liao X."/>
            <person name="Peng D."/>
            <person name="Ji J."/>
            <person name="Jenkins J."/>
            <person name="Williams M."/>
            <person name="Shu S."/>
            <person name="Plott C."/>
            <person name="Barry K."/>
            <person name="Rajasekar S."/>
            <person name="Grimwood J."/>
            <person name="Han X."/>
            <person name="Sun S."/>
            <person name="Hou Z."/>
            <person name="He W."/>
            <person name="Dai G."/>
            <person name="Sun C."/>
            <person name="Schmutz J."/>
            <person name="Leebens-Mack J.H."/>
            <person name="Li F.W."/>
            <person name="Wang L."/>
        </authorList>
    </citation>
    <scope>NUCLEOTIDE SEQUENCE [LARGE SCALE GENOMIC DNA]</scope>
    <source>
        <strain evidence="2">cv. PW_Plant_1</strain>
    </source>
</reference>
<evidence type="ECO:0000313" key="1">
    <source>
        <dbReference type="EMBL" id="KAJ7542042.1"/>
    </source>
</evidence>
<evidence type="ECO:0000313" key="2">
    <source>
        <dbReference type="Proteomes" id="UP001162992"/>
    </source>
</evidence>
<gene>
    <name evidence="1" type="ORF">O6H91_10G087200</name>
</gene>